<dbReference type="SUPFAM" id="SSF48498">
    <property type="entry name" value="Tetracyclin repressor-like, C-terminal domain"/>
    <property type="match status" value="1"/>
</dbReference>
<dbReference type="SUPFAM" id="SSF46689">
    <property type="entry name" value="Homeodomain-like"/>
    <property type="match status" value="1"/>
</dbReference>
<dbReference type="Proteomes" id="UP001058860">
    <property type="component" value="Chromosome"/>
</dbReference>
<name>A0ABY5PB18_9ACTN</name>
<reference evidence="7" key="1">
    <citation type="submission" date="2021-11" db="EMBL/GenBank/DDBJ databases">
        <title>Cultivation dependent microbiological survey of springs from the worlds oldest radium mine currently devoted to the extraction of radon-saturated water.</title>
        <authorList>
            <person name="Kapinusova G."/>
            <person name="Smrhova T."/>
            <person name="Strejcek M."/>
            <person name="Suman J."/>
            <person name="Jani K."/>
            <person name="Pajer P."/>
            <person name="Uhlik O."/>
        </authorList>
    </citation>
    <scope>NUCLEOTIDE SEQUENCE [LARGE SCALE GENOMIC DNA]</scope>
    <source>
        <strain evidence="7">J379</strain>
    </source>
</reference>
<keyword evidence="3" id="KW-0804">Transcription</keyword>
<protein>
    <submittedName>
        <fullName evidence="6">TetR/AcrR family transcriptional regulator</fullName>
    </submittedName>
</protein>
<evidence type="ECO:0000256" key="3">
    <source>
        <dbReference type="ARBA" id="ARBA00023163"/>
    </source>
</evidence>
<evidence type="ECO:0000259" key="5">
    <source>
        <dbReference type="PROSITE" id="PS50977"/>
    </source>
</evidence>
<dbReference type="EMBL" id="CP088295">
    <property type="protein sequence ID" value="UUY01875.1"/>
    <property type="molecule type" value="Genomic_DNA"/>
</dbReference>
<dbReference type="Pfam" id="PF21597">
    <property type="entry name" value="TetR_C_43"/>
    <property type="match status" value="1"/>
</dbReference>
<evidence type="ECO:0000256" key="2">
    <source>
        <dbReference type="ARBA" id="ARBA00023125"/>
    </source>
</evidence>
<dbReference type="InterPro" id="IPR050109">
    <property type="entry name" value="HTH-type_TetR-like_transc_reg"/>
</dbReference>
<dbReference type="PROSITE" id="PS50977">
    <property type="entry name" value="HTH_TETR_2"/>
    <property type="match status" value="1"/>
</dbReference>
<dbReference type="InterPro" id="IPR009057">
    <property type="entry name" value="Homeodomain-like_sf"/>
</dbReference>
<evidence type="ECO:0000313" key="7">
    <source>
        <dbReference type="Proteomes" id="UP001058860"/>
    </source>
</evidence>
<feature type="domain" description="HTH tetR-type" evidence="5">
    <location>
        <begin position="14"/>
        <end position="73"/>
    </location>
</feature>
<dbReference type="InterPro" id="IPR049445">
    <property type="entry name" value="TetR_SbtR-like_C"/>
</dbReference>
<sequence>MEAGTTRPLRADAARNERLLLAAAREAFTEEGFDVSVEEIARRAGVGKGTVYRRFETKEALAWAALHDVVADFATAADQAAADADAWEGFRTFIAGRALAVARDGAFFEAMEARLLITEDNQREMFERVLAGCTRVLEHAQAAGVVRPDLEPEDVMALVKMVAVPCKPRPGVQVTREAIDRYLALVLEGAKPRADAEPLPGVPPSPLD</sequence>
<dbReference type="PRINTS" id="PR00455">
    <property type="entry name" value="HTHTETR"/>
</dbReference>
<keyword evidence="2 4" id="KW-0238">DNA-binding</keyword>
<dbReference type="Gene3D" id="1.10.357.10">
    <property type="entry name" value="Tetracycline Repressor, domain 2"/>
    <property type="match status" value="1"/>
</dbReference>
<dbReference type="Pfam" id="PF00440">
    <property type="entry name" value="TetR_N"/>
    <property type="match status" value="1"/>
</dbReference>
<keyword evidence="1" id="KW-0805">Transcription regulation</keyword>
<organism evidence="6 7">
    <name type="scientific">Svornostia abyssi</name>
    <dbReference type="NCBI Taxonomy" id="2898438"/>
    <lineage>
        <taxon>Bacteria</taxon>
        <taxon>Bacillati</taxon>
        <taxon>Actinomycetota</taxon>
        <taxon>Thermoleophilia</taxon>
        <taxon>Solirubrobacterales</taxon>
        <taxon>Baekduiaceae</taxon>
        <taxon>Svornostia</taxon>
    </lineage>
</organism>
<dbReference type="InterPro" id="IPR036271">
    <property type="entry name" value="Tet_transcr_reg_TetR-rel_C_sf"/>
</dbReference>
<accession>A0ABY5PB18</accession>
<proteinExistence type="predicted"/>
<evidence type="ECO:0000256" key="4">
    <source>
        <dbReference type="PROSITE-ProRule" id="PRU00335"/>
    </source>
</evidence>
<keyword evidence="7" id="KW-1185">Reference proteome</keyword>
<feature type="DNA-binding region" description="H-T-H motif" evidence="4">
    <location>
        <begin position="36"/>
        <end position="55"/>
    </location>
</feature>
<evidence type="ECO:0000313" key="6">
    <source>
        <dbReference type="EMBL" id="UUY01875.1"/>
    </source>
</evidence>
<dbReference type="PANTHER" id="PTHR30055">
    <property type="entry name" value="HTH-TYPE TRANSCRIPTIONAL REGULATOR RUTR"/>
    <property type="match status" value="1"/>
</dbReference>
<dbReference type="PANTHER" id="PTHR30055:SF234">
    <property type="entry name" value="HTH-TYPE TRANSCRIPTIONAL REGULATOR BETI"/>
    <property type="match status" value="1"/>
</dbReference>
<dbReference type="InterPro" id="IPR001647">
    <property type="entry name" value="HTH_TetR"/>
</dbReference>
<dbReference type="InterPro" id="IPR023772">
    <property type="entry name" value="DNA-bd_HTH_TetR-type_CS"/>
</dbReference>
<gene>
    <name evidence="6" type="ORF">LRS13_14200</name>
</gene>
<dbReference type="PROSITE" id="PS01081">
    <property type="entry name" value="HTH_TETR_1"/>
    <property type="match status" value="1"/>
</dbReference>
<evidence type="ECO:0000256" key="1">
    <source>
        <dbReference type="ARBA" id="ARBA00023015"/>
    </source>
</evidence>
<dbReference type="RefSeq" id="WP_353862416.1">
    <property type="nucleotide sequence ID" value="NZ_CP088295.1"/>
</dbReference>